<gene>
    <name evidence="1" type="ORF">O181_029481</name>
</gene>
<name>A0A9Q3CR41_9BASI</name>
<accession>A0A9Q3CR41</accession>
<reference evidence="1" key="1">
    <citation type="submission" date="2021-03" db="EMBL/GenBank/DDBJ databases">
        <title>Draft genome sequence of rust myrtle Austropuccinia psidii MF-1, a brazilian biotype.</title>
        <authorList>
            <person name="Quecine M.C."/>
            <person name="Pachon D.M.R."/>
            <person name="Bonatelli M.L."/>
            <person name="Correr F.H."/>
            <person name="Franceschini L.M."/>
            <person name="Leite T.F."/>
            <person name="Margarido G.R.A."/>
            <person name="Almeida C.A."/>
            <person name="Ferrarezi J.A."/>
            <person name="Labate C.A."/>
        </authorList>
    </citation>
    <scope>NUCLEOTIDE SEQUENCE</scope>
    <source>
        <strain evidence="1">MF-1</strain>
    </source>
</reference>
<comment type="caution">
    <text evidence="1">The sequence shown here is derived from an EMBL/GenBank/DDBJ whole genome shotgun (WGS) entry which is preliminary data.</text>
</comment>
<dbReference type="EMBL" id="AVOT02010251">
    <property type="protein sequence ID" value="MBW0489766.1"/>
    <property type="molecule type" value="Genomic_DNA"/>
</dbReference>
<dbReference type="Proteomes" id="UP000765509">
    <property type="component" value="Unassembled WGS sequence"/>
</dbReference>
<protein>
    <submittedName>
        <fullName evidence="1">Uncharacterized protein</fullName>
    </submittedName>
</protein>
<sequence>MLTHLHCPPDVTPTLPPISAQTTPYASHCALTPPYAFSHPPLTILMLASLKMILQCHPPYSNASTPLPLPRYPQPLTILTLA</sequence>
<evidence type="ECO:0000313" key="2">
    <source>
        <dbReference type="Proteomes" id="UP000765509"/>
    </source>
</evidence>
<evidence type="ECO:0000313" key="1">
    <source>
        <dbReference type="EMBL" id="MBW0489766.1"/>
    </source>
</evidence>
<organism evidence="1 2">
    <name type="scientific">Austropuccinia psidii MF-1</name>
    <dbReference type="NCBI Taxonomy" id="1389203"/>
    <lineage>
        <taxon>Eukaryota</taxon>
        <taxon>Fungi</taxon>
        <taxon>Dikarya</taxon>
        <taxon>Basidiomycota</taxon>
        <taxon>Pucciniomycotina</taxon>
        <taxon>Pucciniomycetes</taxon>
        <taxon>Pucciniales</taxon>
        <taxon>Sphaerophragmiaceae</taxon>
        <taxon>Austropuccinia</taxon>
    </lineage>
</organism>
<keyword evidence="2" id="KW-1185">Reference proteome</keyword>
<dbReference type="AlphaFoldDB" id="A0A9Q3CR41"/>
<proteinExistence type="predicted"/>